<dbReference type="GO" id="GO:0016192">
    <property type="term" value="P:vesicle-mediated transport"/>
    <property type="evidence" value="ECO:0007669"/>
    <property type="project" value="TreeGrafter"/>
</dbReference>
<evidence type="ECO:0000256" key="1">
    <source>
        <dbReference type="ARBA" id="ARBA00004477"/>
    </source>
</evidence>
<proteinExistence type="inferred from homology"/>
<name>W9SLG6_9ROSA</name>
<dbReference type="OrthoDB" id="1915239at2759"/>
<comment type="similarity">
    <text evidence="2">Belongs to the jagunal family.</text>
</comment>
<dbReference type="GO" id="GO:0005789">
    <property type="term" value="C:endoplasmic reticulum membrane"/>
    <property type="evidence" value="ECO:0007669"/>
    <property type="project" value="UniProtKB-SubCell"/>
</dbReference>
<evidence type="ECO:0000256" key="3">
    <source>
        <dbReference type="ARBA" id="ARBA00022692"/>
    </source>
</evidence>
<gene>
    <name evidence="8" type="ORF">L484_001128</name>
</gene>
<evidence type="ECO:0000256" key="6">
    <source>
        <dbReference type="ARBA" id="ARBA00023136"/>
    </source>
</evidence>
<sequence length="161" mass="18028">MQQRRPSGTDGSDFSYRMVVDSRYQRVAKGKSRLYVLIIAQGIIQIIGLLYTVLRTSWEEGPNSIAISSVAVGFVSLILGELGRRRSRAGLLKLYLVGSSLALFLSIAFVAKRNLTIEDIKSPSNWQARKIELLEVSRILLGESMILILISSCSYFYHVDQ</sequence>
<evidence type="ECO:0000313" key="8">
    <source>
        <dbReference type="EMBL" id="EXC36883.1"/>
    </source>
</evidence>
<reference evidence="9" key="1">
    <citation type="submission" date="2013-01" db="EMBL/GenBank/DDBJ databases">
        <title>Draft Genome Sequence of a Mulberry Tree, Morus notabilis C.K. Schneid.</title>
        <authorList>
            <person name="He N."/>
            <person name="Zhao S."/>
        </authorList>
    </citation>
    <scope>NUCLEOTIDE SEQUENCE</scope>
</reference>
<keyword evidence="9" id="KW-1185">Reference proteome</keyword>
<dbReference type="Pfam" id="PF07086">
    <property type="entry name" value="Jagunal"/>
    <property type="match status" value="1"/>
</dbReference>
<keyword evidence="4" id="KW-0256">Endoplasmic reticulum</keyword>
<feature type="transmembrane region" description="Helical" evidence="7">
    <location>
        <begin position="94"/>
        <end position="111"/>
    </location>
</feature>
<feature type="transmembrane region" description="Helical" evidence="7">
    <location>
        <begin position="65"/>
        <end position="82"/>
    </location>
</feature>
<dbReference type="eggNOG" id="KOG4054">
    <property type="taxonomic scope" value="Eukaryota"/>
</dbReference>
<evidence type="ECO:0000256" key="4">
    <source>
        <dbReference type="ARBA" id="ARBA00022824"/>
    </source>
</evidence>
<keyword evidence="6 7" id="KW-0472">Membrane</keyword>
<evidence type="ECO:0000313" key="9">
    <source>
        <dbReference type="Proteomes" id="UP000030645"/>
    </source>
</evidence>
<evidence type="ECO:0000256" key="5">
    <source>
        <dbReference type="ARBA" id="ARBA00022989"/>
    </source>
</evidence>
<feature type="transmembrane region" description="Helical" evidence="7">
    <location>
        <begin position="34"/>
        <end position="53"/>
    </location>
</feature>
<protein>
    <submittedName>
        <fullName evidence="8">Uncharacterized protein</fullName>
    </submittedName>
</protein>
<dbReference type="STRING" id="981085.W9SLG6"/>
<dbReference type="AlphaFoldDB" id="W9SLG6"/>
<dbReference type="PANTHER" id="PTHR20955">
    <property type="entry name" value="PROTEIN JAGUNAL HOMOLOG 1"/>
    <property type="match status" value="1"/>
</dbReference>
<dbReference type="InterPro" id="IPR009787">
    <property type="entry name" value="Jagunal"/>
</dbReference>
<dbReference type="PANTHER" id="PTHR20955:SF1">
    <property type="entry name" value="PROTEIN JAGUNAL HOMOLOG 1"/>
    <property type="match status" value="1"/>
</dbReference>
<evidence type="ECO:0000256" key="2">
    <source>
        <dbReference type="ARBA" id="ARBA00008462"/>
    </source>
</evidence>
<evidence type="ECO:0000256" key="7">
    <source>
        <dbReference type="SAM" id="Phobius"/>
    </source>
</evidence>
<organism evidence="8 9">
    <name type="scientific">Morus notabilis</name>
    <dbReference type="NCBI Taxonomy" id="981085"/>
    <lineage>
        <taxon>Eukaryota</taxon>
        <taxon>Viridiplantae</taxon>
        <taxon>Streptophyta</taxon>
        <taxon>Embryophyta</taxon>
        <taxon>Tracheophyta</taxon>
        <taxon>Spermatophyta</taxon>
        <taxon>Magnoliopsida</taxon>
        <taxon>eudicotyledons</taxon>
        <taxon>Gunneridae</taxon>
        <taxon>Pentapetalae</taxon>
        <taxon>rosids</taxon>
        <taxon>fabids</taxon>
        <taxon>Rosales</taxon>
        <taxon>Moraceae</taxon>
        <taxon>Moreae</taxon>
        <taxon>Morus</taxon>
    </lineage>
</organism>
<comment type="subcellular location">
    <subcellularLocation>
        <location evidence="1">Endoplasmic reticulum membrane</location>
        <topology evidence="1">Multi-pass membrane protein</topology>
    </subcellularLocation>
</comment>
<keyword evidence="5 7" id="KW-1133">Transmembrane helix</keyword>
<dbReference type="GO" id="GO:0007029">
    <property type="term" value="P:endoplasmic reticulum organization"/>
    <property type="evidence" value="ECO:0007669"/>
    <property type="project" value="InterPro"/>
</dbReference>
<dbReference type="Proteomes" id="UP000030645">
    <property type="component" value="Unassembled WGS sequence"/>
</dbReference>
<dbReference type="EMBL" id="KE620377">
    <property type="protein sequence ID" value="EXC36883.1"/>
    <property type="molecule type" value="Genomic_DNA"/>
</dbReference>
<keyword evidence="3 7" id="KW-0812">Transmembrane</keyword>
<accession>W9SLG6</accession>
<dbReference type="KEGG" id="mnt:21384739"/>